<comment type="caution">
    <text evidence="2">The sequence shown here is derived from an EMBL/GenBank/DDBJ whole genome shotgun (WGS) entry which is preliminary data.</text>
</comment>
<keyword evidence="3" id="KW-1185">Reference proteome</keyword>
<dbReference type="AlphaFoldDB" id="A0A7I9YZP9"/>
<protein>
    <submittedName>
        <fullName evidence="2">Uncharacterized protein</fullName>
    </submittedName>
</protein>
<feature type="compositionally biased region" description="Polar residues" evidence="1">
    <location>
        <begin position="1"/>
        <end position="14"/>
    </location>
</feature>
<accession>A0A7I9YZP9</accession>
<organism evidence="2 3">
    <name type="scientific">Mycobacterium bourgelatii</name>
    <dbReference type="NCBI Taxonomy" id="1273442"/>
    <lineage>
        <taxon>Bacteria</taxon>
        <taxon>Bacillati</taxon>
        <taxon>Actinomycetota</taxon>
        <taxon>Actinomycetes</taxon>
        <taxon>Mycobacteriales</taxon>
        <taxon>Mycobacteriaceae</taxon>
        <taxon>Mycobacterium</taxon>
    </lineage>
</organism>
<dbReference type="EMBL" id="BLKZ01000002">
    <property type="protein sequence ID" value="GFG94052.1"/>
    <property type="molecule type" value="Genomic_DNA"/>
</dbReference>
<gene>
    <name evidence="2" type="ORF">MBOU_60940</name>
</gene>
<dbReference type="RefSeq" id="WP_163719763.1">
    <property type="nucleotide sequence ID" value="NZ_BLKZ01000002.1"/>
</dbReference>
<evidence type="ECO:0000313" key="3">
    <source>
        <dbReference type="Proteomes" id="UP000465360"/>
    </source>
</evidence>
<name>A0A7I9YZP9_MYCBU</name>
<dbReference type="Proteomes" id="UP000465360">
    <property type="component" value="Unassembled WGS sequence"/>
</dbReference>
<reference evidence="2 3" key="1">
    <citation type="journal article" date="2019" name="Emerg. Microbes Infect.">
        <title>Comprehensive subspecies identification of 175 nontuberculous mycobacteria species based on 7547 genomic profiles.</title>
        <authorList>
            <person name="Matsumoto Y."/>
            <person name="Kinjo T."/>
            <person name="Motooka D."/>
            <person name="Nabeya D."/>
            <person name="Jung N."/>
            <person name="Uechi K."/>
            <person name="Horii T."/>
            <person name="Iida T."/>
            <person name="Fujita J."/>
            <person name="Nakamura S."/>
        </authorList>
    </citation>
    <scope>NUCLEOTIDE SEQUENCE [LARGE SCALE GENOMIC DNA]</scope>
    <source>
        <strain evidence="2 3">JCM 30725</strain>
    </source>
</reference>
<evidence type="ECO:0000313" key="2">
    <source>
        <dbReference type="EMBL" id="GFG94052.1"/>
    </source>
</evidence>
<evidence type="ECO:0000256" key="1">
    <source>
        <dbReference type="SAM" id="MobiDB-lite"/>
    </source>
</evidence>
<proteinExistence type="predicted"/>
<sequence>MVTPTFDISNQQERSTTRRPRPDGESLRYRLDVIAASASDVVQAAGGWLCDRVMAGWEVTVLLPDLGGSRPLEILGVHVAALDAYPEAGSHNLAISAEAFTTNDCVRALVREALDRRMVEVALWGEGWPLGVNRGMRRVEHVLSAAARAFKGQALIAAGIPYRAIDPCEAMLTA</sequence>
<feature type="region of interest" description="Disordered" evidence="1">
    <location>
        <begin position="1"/>
        <end position="24"/>
    </location>
</feature>